<dbReference type="Pfam" id="PF25150">
    <property type="entry name" value="TPR_Trm732"/>
    <property type="match status" value="1"/>
</dbReference>
<name>A0AAV6V6E2_9ARAC</name>
<evidence type="ECO:0000256" key="1">
    <source>
        <dbReference type="ARBA" id="ARBA00010409"/>
    </source>
</evidence>
<dbReference type="PANTHER" id="PTHR14387:SF0">
    <property type="entry name" value="DUF2428 DOMAIN-CONTAINING PROTEIN"/>
    <property type="match status" value="1"/>
</dbReference>
<keyword evidence="2" id="KW-0819">tRNA processing</keyword>
<gene>
    <name evidence="6" type="ORF">JTE90_002118</name>
</gene>
<feature type="domain" description="tRNA (32-2'-O)-methyltransferase regulator THADA-like C-terminal TPR repeats region" evidence="5">
    <location>
        <begin position="1044"/>
        <end position="1196"/>
    </location>
</feature>
<evidence type="ECO:0000313" key="6">
    <source>
        <dbReference type="EMBL" id="KAG8192295.1"/>
    </source>
</evidence>
<organism evidence="6 7">
    <name type="scientific">Oedothorax gibbosus</name>
    <dbReference type="NCBI Taxonomy" id="931172"/>
    <lineage>
        <taxon>Eukaryota</taxon>
        <taxon>Metazoa</taxon>
        <taxon>Ecdysozoa</taxon>
        <taxon>Arthropoda</taxon>
        <taxon>Chelicerata</taxon>
        <taxon>Arachnida</taxon>
        <taxon>Araneae</taxon>
        <taxon>Araneomorphae</taxon>
        <taxon>Entelegynae</taxon>
        <taxon>Araneoidea</taxon>
        <taxon>Linyphiidae</taxon>
        <taxon>Erigoninae</taxon>
        <taxon>Oedothorax</taxon>
    </lineage>
</organism>
<evidence type="ECO:0000313" key="7">
    <source>
        <dbReference type="Proteomes" id="UP000827092"/>
    </source>
</evidence>
<dbReference type="Pfam" id="PF25151">
    <property type="entry name" value="TPR_Trm732_C"/>
    <property type="match status" value="1"/>
</dbReference>
<keyword evidence="7" id="KW-1185">Reference proteome</keyword>
<dbReference type="Pfam" id="PF10350">
    <property type="entry name" value="DUF2428"/>
    <property type="match status" value="1"/>
</dbReference>
<proteinExistence type="inferred from homology"/>
<feature type="domain" description="tRNA (32-2'-O)-methyltransferase regulator THADA-like TPR repeats region" evidence="4">
    <location>
        <begin position="381"/>
        <end position="591"/>
    </location>
</feature>
<dbReference type="InterPro" id="IPR051954">
    <property type="entry name" value="tRNA_methyltransferase_THADA"/>
</dbReference>
<dbReference type="GO" id="GO:0030488">
    <property type="term" value="P:tRNA methylation"/>
    <property type="evidence" value="ECO:0007669"/>
    <property type="project" value="TreeGrafter"/>
</dbReference>
<feature type="domain" description="DUF2428" evidence="3">
    <location>
        <begin position="776"/>
        <end position="1041"/>
    </location>
</feature>
<protein>
    <recommendedName>
        <fullName evidence="8">DUF2428 domain-containing protein</fullName>
    </recommendedName>
</protein>
<evidence type="ECO:0000256" key="2">
    <source>
        <dbReference type="ARBA" id="ARBA00022694"/>
    </source>
</evidence>
<accession>A0AAV6V6E2</accession>
<dbReference type="GO" id="GO:0005829">
    <property type="term" value="C:cytosol"/>
    <property type="evidence" value="ECO:0007669"/>
    <property type="project" value="TreeGrafter"/>
</dbReference>
<dbReference type="InterPro" id="IPR056842">
    <property type="entry name" value="THADA-like_TPR_C"/>
</dbReference>
<comment type="similarity">
    <text evidence="1">Belongs to the THADA family.</text>
</comment>
<evidence type="ECO:0000259" key="5">
    <source>
        <dbReference type="Pfam" id="PF25151"/>
    </source>
</evidence>
<dbReference type="InterPro" id="IPR016024">
    <property type="entry name" value="ARM-type_fold"/>
</dbReference>
<evidence type="ECO:0000259" key="4">
    <source>
        <dbReference type="Pfam" id="PF25150"/>
    </source>
</evidence>
<dbReference type="InterPro" id="IPR056843">
    <property type="entry name" value="THADA-like_TPR"/>
</dbReference>
<dbReference type="Proteomes" id="UP000827092">
    <property type="component" value="Unassembled WGS sequence"/>
</dbReference>
<dbReference type="PANTHER" id="PTHR14387">
    <property type="entry name" value="THADA/DEATH RECEPTOR INTERACTING PROTEIN"/>
    <property type="match status" value="1"/>
</dbReference>
<evidence type="ECO:0000259" key="3">
    <source>
        <dbReference type="Pfam" id="PF10350"/>
    </source>
</evidence>
<dbReference type="SUPFAM" id="SSF48371">
    <property type="entry name" value="ARM repeat"/>
    <property type="match status" value="1"/>
</dbReference>
<evidence type="ECO:0008006" key="8">
    <source>
        <dbReference type="Google" id="ProtNLM"/>
    </source>
</evidence>
<sequence length="1700" mass="193461">MSCEDTFKELGKVSAKLSTSNSLPDTHSALKELYRAILKFQIKFENIAVLTTENQHIFLSLVQRLVFIISNSVFPADSILLGGTCLAVLVAELFNPDFASTFLVLLYVYIGKESSGESSIDNNTTPSDLKPLKNLTQQCTEQSHALHSAIQEFRREDDSPGSPKFHQIALLHGILSYQTPELFSHTSEHFNHNWFLTALFNPIYKSCLTPCSSQYHAFSVLVSWLKTFEKWLNSEHLKFSNDSAIFSANTQIVSKILGLLASNWESPIKGVSGFVKEAYRVVVGLSVTECALKKLNFSMVDLLLGQVMKLSWKVKGKYLVLSVILNFVDFKKFHQQYPDVPCQIISNVRANYSATITSEVYKVMVMNMKAIYNADEFNAEWCKLFKSPIVESLCSNEKLLIQNLTNLILPWTLKTSPKLYEVLLDGFESENIAPQLMLLRIAKETGICTLREKEINLLRKYLHHHSFQLRIEIITIICCSPKKSEPMSFQELELLRDFISVNLNIDSAPFQQQFLSHMRILLARMRDSLVQQFRFPTKKAESAEMYPLQLEFIDWLAHTAVKNTFPGACFQRRRISLNTLNIIFDVFITTPRGNKRKEKPSKFVGELIKAAQDKGMWTFFSDDLLLNVFPCFTDFTDEIRSSTYSLIQEFSKWPELTNENKFFKPETLMKYAHSLCSHPDYRSHDGGALLVCLIYRKLLIKDDTFSESQCNGALMFLTDMVQTIENQLTNIKEKPSNADPIQGHLLALQYCIHDSKDVLNASFKTQNEKVMNFIQIVSDLCDDIIDYMLGIMKGDNDKNNCPDFSDIGQAIENLVITKQGNPCIPSDDVEKIEPKSNYLPEVELMLSCCWHSIKNSCFLLCELSFCICGLEMQNDVKKQYLLNIATKLSSILITCRHRGVVDACYLALNKFCTLLLKDDDLHEEICKFLLNSVFDALSDATSTSVTRRSAGLPSLIQAVVSSEQNNIKRKLLSYTVDKLLICVYQPLNTHTTISDKTDLPQAHAYHILKSLVTDSSLAQAILSHLDSIIPACVAGFSSLLWPIRNGALQLFGVLLPRICGQKKVRDDNSEHNLVSAAELFARCPSLKTYLSEQLEKCVCFHKDKKICSELVPVLSLIVKLSPPQEENGNSEKELKTSLFELIDVPIWKVRDLVSSALSVLMTTDDVSREIEELKIGLNSNSINCNKIHGMLLMIQKVLKRNNKHQLGENITASLVDLYNALQTKKCAVLLEILLDIILEYITHLDSHCMLPILPNVPEVKHLSSVGHALLDTKLALILLNSANNNDLATIIKKQVSKDTCVINECLLFLNNKLQSEINCSSIYEENNLRIWKDIFVAVLQFIKAETHPSIIQEALKFMIGLCQDWKIGSCVLDSNTSELVKNLLQPLLKMESGLSSSALSFIMLSFCIKSDLKLQMESTYLQKWNTLFNSYCQPRSPDILRMQAACSIACLGPTLVEFFYERIQKSENFQDLLIGLSEGSLLLLQDEDEDIRNQACEFPSHLPHQYKINSLQFNVGIQVIFECVLKPLQEQNYFILYFWNRLQNYPSTATVLHGLRSVDSQKKMNLFEQEYVNVYAEPIVILMEYKELLKNSLTLMHSTNLILWQEQMEMFTSDLKIEMNDLLNLLTCESTIEYSEGFAYAHQGFLALKKLHCQLEVLLGQVDNICNNSYLRNSLKDISSDWQNIKKHLTFITCWFLQQL</sequence>
<reference evidence="6 7" key="1">
    <citation type="journal article" date="2022" name="Nat. Ecol. Evol.">
        <title>A masculinizing supergene underlies an exaggerated male reproductive morph in a spider.</title>
        <authorList>
            <person name="Hendrickx F."/>
            <person name="De Corte Z."/>
            <person name="Sonet G."/>
            <person name="Van Belleghem S.M."/>
            <person name="Kostlbacher S."/>
            <person name="Vangestel C."/>
        </authorList>
    </citation>
    <scope>NUCLEOTIDE SEQUENCE [LARGE SCALE GENOMIC DNA]</scope>
    <source>
        <strain evidence="6">W744_W776</strain>
    </source>
</reference>
<dbReference type="InterPro" id="IPR019442">
    <property type="entry name" value="THADA/TRM732_DUF2428"/>
</dbReference>
<dbReference type="EMBL" id="JAFNEN010000141">
    <property type="protein sequence ID" value="KAG8192295.1"/>
    <property type="molecule type" value="Genomic_DNA"/>
</dbReference>
<comment type="caution">
    <text evidence="6">The sequence shown here is derived from an EMBL/GenBank/DDBJ whole genome shotgun (WGS) entry which is preliminary data.</text>
</comment>